<gene>
    <name evidence="1" type="ORF">HanXRQr2_Chr02g0066601</name>
</gene>
<evidence type="ECO:0000313" key="1">
    <source>
        <dbReference type="EMBL" id="KAF5818548.1"/>
    </source>
</evidence>
<sequence>MLDRPNNLIRQKVVVELVVSNVRNGGCGKDILNLLMPWLVLKDANCGINVDLLCAIIASQLVVVTYLFGGFCS</sequence>
<accession>A0A9K3JMY7</accession>
<proteinExistence type="predicted"/>
<comment type="caution">
    <text evidence="1">The sequence shown here is derived from an EMBL/GenBank/DDBJ whole genome shotgun (WGS) entry which is preliminary data.</text>
</comment>
<dbReference type="Gramene" id="mRNA:HanXRQr2_Chr02g0066601">
    <property type="protein sequence ID" value="mRNA:HanXRQr2_Chr02g0066601"/>
    <property type="gene ID" value="HanXRQr2_Chr02g0066601"/>
</dbReference>
<dbReference type="EMBL" id="MNCJ02000317">
    <property type="protein sequence ID" value="KAF5818548.1"/>
    <property type="molecule type" value="Genomic_DNA"/>
</dbReference>
<organism evidence="1 2">
    <name type="scientific">Helianthus annuus</name>
    <name type="common">Common sunflower</name>
    <dbReference type="NCBI Taxonomy" id="4232"/>
    <lineage>
        <taxon>Eukaryota</taxon>
        <taxon>Viridiplantae</taxon>
        <taxon>Streptophyta</taxon>
        <taxon>Embryophyta</taxon>
        <taxon>Tracheophyta</taxon>
        <taxon>Spermatophyta</taxon>
        <taxon>Magnoliopsida</taxon>
        <taxon>eudicotyledons</taxon>
        <taxon>Gunneridae</taxon>
        <taxon>Pentapetalae</taxon>
        <taxon>asterids</taxon>
        <taxon>campanulids</taxon>
        <taxon>Asterales</taxon>
        <taxon>Asteraceae</taxon>
        <taxon>Asteroideae</taxon>
        <taxon>Heliantheae alliance</taxon>
        <taxon>Heliantheae</taxon>
        <taxon>Helianthus</taxon>
    </lineage>
</organism>
<dbReference type="AlphaFoldDB" id="A0A9K3JMY7"/>
<reference evidence="1" key="1">
    <citation type="journal article" date="2017" name="Nature">
        <title>The sunflower genome provides insights into oil metabolism, flowering and Asterid evolution.</title>
        <authorList>
            <person name="Badouin H."/>
            <person name="Gouzy J."/>
            <person name="Grassa C.J."/>
            <person name="Murat F."/>
            <person name="Staton S.E."/>
            <person name="Cottret L."/>
            <person name="Lelandais-Briere C."/>
            <person name="Owens G.L."/>
            <person name="Carrere S."/>
            <person name="Mayjonade B."/>
            <person name="Legrand L."/>
            <person name="Gill N."/>
            <person name="Kane N.C."/>
            <person name="Bowers J.E."/>
            <person name="Hubner S."/>
            <person name="Bellec A."/>
            <person name="Berard A."/>
            <person name="Berges H."/>
            <person name="Blanchet N."/>
            <person name="Boniface M.C."/>
            <person name="Brunel D."/>
            <person name="Catrice O."/>
            <person name="Chaidir N."/>
            <person name="Claudel C."/>
            <person name="Donnadieu C."/>
            <person name="Faraut T."/>
            <person name="Fievet G."/>
            <person name="Helmstetter N."/>
            <person name="King M."/>
            <person name="Knapp S.J."/>
            <person name="Lai Z."/>
            <person name="Le Paslier M.C."/>
            <person name="Lippi Y."/>
            <person name="Lorenzon L."/>
            <person name="Mandel J.R."/>
            <person name="Marage G."/>
            <person name="Marchand G."/>
            <person name="Marquand E."/>
            <person name="Bret-Mestries E."/>
            <person name="Morien E."/>
            <person name="Nambeesan S."/>
            <person name="Nguyen T."/>
            <person name="Pegot-Espagnet P."/>
            <person name="Pouilly N."/>
            <person name="Raftis F."/>
            <person name="Sallet E."/>
            <person name="Schiex T."/>
            <person name="Thomas J."/>
            <person name="Vandecasteele C."/>
            <person name="Vares D."/>
            <person name="Vear F."/>
            <person name="Vautrin S."/>
            <person name="Crespi M."/>
            <person name="Mangin B."/>
            <person name="Burke J.M."/>
            <person name="Salse J."/>
            <person name="Munos S."/>
            <person name="Vincourt P."/>
            <person name="Rieseberg L.H."/>
            <person name="Langlade N.B."/>
        </authorList>
    </citation>
    <scope>NUCLEOTIDE SEQUENCE</scope>
    <source>
        <tissue evidence="1">Leaves</tissue>
    </source>
</reference>
<protein>
    <submittedName>
        <fullName evidence="1">Uncharacterized protein</fullName>
    </submittedName>
</protein>
<keyword evidence="2" id="KW-1185">Reference proteome</keyword>
<dbReference type="Proteomes" id="UP000215914">
    <property type="component" value="Unassembled WGS sequence"/>
</dbReference>
<reference evidence="1" key="2">
    <citation type="submission" date="2020-06" db="EMBL/GenBank/DDBJ databases">
        <title>Helianthus annuus Genome sequencing and assembly Release 2.</title>
        <authorList>
            <person name="Gouzy J."/>
            <person name="Langlade N."/>
            <person name="Munos S."/>
        </authorList>
    </citation>
    <scope>NUCLEOTIDE SEQUENCE</scope>
    <source>
        <tissue evidence="1">Leaves</tissue>
    </source>
</reference>
<evidence type="ECO:0000313" key="2">
    <source>
        <dbReference type="Proteomes" id="UP000215914"/>
    </source>
</evidence>
<name>A0A9K3JMY7_HELAN</name>